<dbReference type="EMBL" id="EF082616">
    <property type="protein sequence ID" value="ABK21972.1"/>
    <property type="molecule type" value="mRNA"/>
</dbReference>
<dbReference type="AlphaFoldDB" id="A9NMW1"/>
<proteinExistence type="evidence at transcript level"/>
<protein>
    <submittedName>
        <fullName evidence="1">Uncharacterized protein</fullName>
    </submittedName>
</protein>
<organism evidence="1">
    <name type="scientific">Picea sitchensis</name>
    <name type="common">Sitka spruce</name>
    <name type="synonym">Pinus sitchensis</name>
    <dbReference type="NCBI Taxonomy" id="3332"/>
    <lineage>
        <taxon>Eukaryota</taxon>
        <taxon>Viridiplantae</taxon>
        <taxon>Streptophyta</taxon>
        <taxon>Embryophyta</taxon>
        <taxon>Tracheophyta</taxon>
        <taxon>Spermatophyta</taxon>
        <taxon>Pinopsida</taxon>
        <taxon>Pinidae</taxon>
        <taxon>Conifers I</taxon>
        <taxon>Pinales</taxon>
        <taxon>Pinaceae</taxon>
        <taxon>Picea</taxon>
    </lineage>
</organism>
<sequence>MPILIWIKATGCLHGNTVRLQICDESRVAVKRAELFLTVVREA</sequence>
<name>A9NMW1_PICSI</name>
<accession>A9NMW1</accession>
<evidence type="ECO:0000313" key="1">
    <source>
        <dbReference type="EMBL" id="ABK21972.1"/>
    </source>
</evidence>
<reference evidence="1" key="1">
    <citation type="journal article" date="2008" name="BMC Genomics">
        <title>A conifer genomics resource of 200,000 spruce (Picea spp.) ESTs and 6,464 high-quality, sequence-finished full-length cDNAs for Sitka spruce (Picea sitchensis).</title>
        <authorList>
            <person name="Ralph S.G."/>
            <person name="Chun H.J."/>
            <person name="Kolosova N."/>
            <person name="Cooper D."/>
            <person name="Oddy C."/>
            <person name="Ritland C.E."/>
            <person name="Kirkpatrick R."/>
            <person name="Moore R."/>
            <person name="Barber S."/>
            <person name="Holt R.A."/>
            <person name="Jones S.J."/>
            <person name="Marra M.A."/>
            <person name="Douglas C.J."/>
            <person name="Ritland K."/>
            <person name="Bohlmann J."/>
        </authorList>
    </citation>
    <scope>NUCLEOTIDE SEQUENCE</scope>
    <source>
        <tissue evidence="1">Green portion of the leader tissue</tissue>
    </source>
</reference>